<accession>A0A1M5I9G4</accession>
<dbReference type="Proteomes" id="UP000190675">
    <property type="component" value="Chromosome I"/>
</dbReference>
<dbReference type="EMBL" id="LT670818">
    <property type="protein sequence ID" value="SHG24865.1"/>
    <property type="molecule type" value="Genomic_DNA"/>
</dbReference>
<name>A0A1M5I9G4_9BRAD</name>
<organism evidence="1 2">
    <name type="scientific">Bradyrhizobium erythrophlei</name>
    <dbReference type="NCBI Taxonomy" id="1437360"/>
    <lineage>
        <taxon>Bacteria</taxon>
        <taxon>Pseudomonadati</taxon>
        <taxon>Pseudomonadota</taxon>
        <taxon>Alphaproteobacteria</taxon>
        <taxon>Hyphomicrobiales</taxon>
        <taxon>Nitrobacteraceae</taxon>
        <taxon>Bradyrhizobium</taxon>
    </lineage>
</organism>
<dbReference type="AlphaFoldDB" id="A0A1M5I9G4"/>
<protein>
    <submittedName>
        <fullName evidence="1">Uncharacterized protein</fullName>
    </submittedName>
</protein>
<proteinExistence type="predicted"/>
<sequence>MVRLKERQAKQHDDLLDLANSTQYPISRLQGMLENVASKTVEVKMSPDSWKKYLEDVFRSQEVAKKLGWAINQLFL</sequence>
<gene>
    <name evidence="1" type="ORF">SAMN05444169_1394</name>
</gene>
<evidence type="ECO:0000313" key="2">
    <source>
        <dbReference type="Proteomes" id="UP000190675"/>
    </source>
</evidence>
<reference evidence="1 2" key="1">
    <citation type="submission" date="2016-11" db="EMBL/GenBank/DDBJ databases">
        <authorList>
            <person name="Jaros S."/>
            <person name="Januszkiewicz K."/>
            <person name="Wedrychowicz H."/>
        </authorList>
    </citation>
    <scope>NUCLEOTIDE SEQUENCE [LARGE SCALE GENOMIC DNA]</scope>
    <source>
        <strain evidence="1 2">GAS242</strain>
    </source>
</reference>
<evidence type="ECO:0000313" key="1">
    <source>
        <dbReference type="EMBL" id="SHG24865.1"/>
    </source>
</evidence>